<dbReference type="Pfam" id="PF00459">
    <property type="entry name" value="Inositol_P"/>
    <property type="match status" value="1"/>
</dbReference>
<feature type="binding site" evidence="1">
    <location>
        <position position="83"/>
    </location>
    <ligand>
        <name>Mg(2+)</name>
        <dbReference type="ChEBI" id="CHEBI:18420"/>
        <label>1</label>
        <note>catalytic</note>
    </ligand>
</feature>
<reference evidence="2 3" key="1">
    <citation type="submission" date="2016-07" db="EMBL/GenBank/DDBJ databases">
        <title>Draft genome sequence of Prauserella muralis DSM 45305, isolated from a mould-covered wall in an indoor environment.</title>
        <authorList>
            <person name="Ruckert C."/>
            <person name="Albersmeier A."/>
            <person name="Jiang C.-L."/>
            <person name="Jiang Y."/>
            <person name="Kalinowski J."/>
            <person name="Schneider O."/>
            <person name="Winkler A."/>
            <person name="Zotchev S.B."/>
        </authorList>
    </citation>
    <scope>NUCLEOTIDE SEQUENCE [LARGE SCALE GENOMIC DNA]</scope>
    <source>
        <strain evidence="2 3">DSM 45305</strain>
    </source>
</reference>
<proteinExistence type="predicted"/>
<feature type="binding site" evidence="1">
    <location>
        <position position="219"/>
    </location>
    <ligand>
        <name>Mg(2+)</name>
        <dbReference type="ChEBI" id="CHEBI:18420"/>
        <label>1</label>
        <note>catalytic</note>
    </ligand>
</feature>
<dbReference type="Gene3D" id="3.40.190.80">
    <property type="match status" value="1"/>
</dbReference>
<gene>
    <name evidence="2" type="ORF">BAY60_22150</name>
</gene>
<sequence length="272" mass="28060">MSTLIDWPVPDPVLPPSVDPALADAAVAASRAYARARLAHTRAELADEVAEGADGTPTMLVDRLVEDAIAETAERHRVNLLSEEAGFVDRGSAVTLVVDPMDGSANAAAGVPLCCFGGVLAVDGRATEALTTWLDTGRAWHAVAGEPTPYRTTGRAAAAGASVSLLRPKPGSRDPWWRVATQAGRVRILASTVLESALVAEGAIDAFCDPGSDTHRIVDLATALVTVPAAGGAVLDALGRPLELDPDLTRRWSGVVAASRPLADELAALIAG</sequence>
<dbReference type="PRINTS" id="PR00377">
    <property type="entry name" value="IMPHPHTASES"/>
</dbReference>
<dbReference type="GO" id="GO:0008934">
    <property type="term" value="F:inositol monophosphate 1-phosphatase activity"/>
    <property type="evidence" value="ECO:0007669"/>
    <property type="project" value="TreeGrafter"/>
</dbReference>
<dbReference type="GO" id="GO:0006020">
    <property type="term" value="P:inositol metabolic process"/>
    <property type="evidence" value="ECO:0007669"/>
    <property type="project" value="TreeGrafter"/>
</dbReference>
<comment type="caution">
    <text evidence="2">The sequence shown here is derived from an EMBL/GenBank/DDBJ whole genome shotgun (WGS) entry which is preliminary data.</text>
</comment>
<dbReference type="PANTHER" id="PTHR20854">
    <property type="entry name" value="INOSITOL MONOPHOSPHATASE"/>
    <property type="match status" value="1"/>
</dbReference>
<dbReference type="GO" id="GO:0007165">
    <property type="term" value="P:signal transduction"/>
    <property type="evidence" value="ECO:0007669"/>
    <property type="project" value="TreeGrafter"/>
</dbReference>
<keyword evidence="1" id="KW-0479">Metal-binding</keyword>
<comment type="cofactor">
    <cofactor evidence="1">
        <name>Mg(2+)</name>
        <dbReference type="ChEBI" id="CHEBI:18420"/>
    </cofactor>
</comment>
<accession>A0A2V4APB2</accession>
<keyword evidence="1" id="KW-0460">Magnesium</keyword>
<keyword evidence="3" id="KW-1185">Reference proteome</keyword>
<organism evidence="2 3">
    <name type="scientific">Prauserella muralis</name>
    <dbReference type="NCBI Taxonomy" id="588067"/>
    <lineage>
        <taxon>Bacteria</taxon>
        <taxon>Bacillati</taxon>
        <taxon>Actinomycetota</taxon>
        <taxon>Actinomycetes</taxon>
        <taxon>Pseudonocardiales</taxon>
        <taxon>Pseudonocardiaceae</taxon>
        <taxon>Prauserella</taxon>
    </lineage>
</organism>
<name>A0A2V4APB2_9PSEU</name>
<dbReference type="AlphaFoldDB" id="A0A2V4APB2"/>
<evidence type="ECO:0000256" key="1">
    <source>
        <dbReference type="PIRSR" id="PIRSR600760-2"/>
    </source>
</evidence>
<dbReference type="OrthoDB" id="3530320at2"/>
<dbReference type="RefSeq" id="WP_112283146.1">
    <property type="nucleotide sequence ID" value="NZ_MASW01000005.1"/>
</dbReference>
<feature type="binding site" evidence="1">
    <location>
        <position position="99"/>
    </location>
    <ligand>
        <name>Mg(2+)</name>
        <dbReference type="ChEBI" id="CHEBI:18420"/>
        <label>1</label>
        <note>catalytic</note>
    </ligand>
</feature>
<feature type="binding site" evidence="1">
    <location>
        <position position="102"/>
    </location>
    <ligand>
        <name>Mg(2+)</name>
        <dbReference type="ChEBI" id="CHEBI:18420"/>
        <label>1</label>
        <note>catalytic</note>
    </ligand>
</feature>
<protein>
    <submittedName>
        <fullName evidence="2">Inositol monophosphatase</fullName>
    </submittedName>
</protein>
<dbReference type="SUPFAM" id="SSF56655">
    <property type="entry name" value="Carbohydrate phosphatase"/>
    <property type="match status" value="1"/>
</dbReference>
<dbReference type="PANTHER" id="PTHR20854:SF4">
    <property type="entry name" value="INOSITOL-1-MONOPHOSPHATASE-RELATED"/>
    <property type="match status" value="1"/>
</dbReference>
<dbReference type="InterPro" id="IPR000760">
    <property type="entry name" value="Inositol_monophosphatase-like"/>
</dbReference>
<evidence type="ECO:0000313" key="3">
    <source>
        <dbReference type="Proteomes" id="UP000249915"/>
    </source>
</evidence>
<dbReference type="Proteomes" id="UP000249915">
    <property type="component" value="Unassembled WGS sequence"/>
</dbReference>
<evidence type="ECO:0000313" key="2">
    <source>
        <dbReference type="EMBL" id="PXY22546.1"/>
    </source>
</evidence>
<dbReference type="EMBL" id="MASW01000005">
    <property type="protein sequence ID" value="PXY22546.1"/>
    <property type="molecule type" value="Genomic_DNA"/>
</dbReference>
<dbReference type="Gene3D" id="3.30.540.10">
    <property type="entry name" value="Fructose-1,6-Bisphosphatase, subunit A, domain 1"/>
    <property type="match status" value="1"/>
</dbReference>
<dbReference type="GO" id="GO:0046872">
    <property type="term" value="F:metal ion binding"/>
    <property type="evidence" value="ECO:0007669"/>
    <property type="project" value="UniProtKB-KW"/>
</dbReference>